<proteinExistence type="predicted"/>
<evidence type="ECO:0000313" key="2">
    <source>
        <dbReference type="WBParaSite" id="ES5_v2.g18846.t1"/>
    </source>
</evidence>
<dbReference type="WBParaSite" id="ES5_v2.g18846.t1">
    <property type="protein sequence ID" value="ES5_v2.g18846.t1"/>
    <property type="gene ID" value="ES5_v2.g18846"/>
</dbReference>
<organism evidence="1 2">
    <name type="scientific">Panagrolaimus sp. ES5</name>
    <dbReference type="NCBI Taxonomy" id="591445"/>
    <lineage>
        <taxon>Eukaryota</taxon>
        <taxon>Metazoa</taxon>
        <taxon>Ecdysozoa</taxon>
        <taxon>Nematoda</taxon>
        <taxon>Chromadorea</taxon>
        <taxon>Rhabditida</taxon>
        <taxon>Tylenchina</taxon>
        <taxon>Panagrolaimomorpha</taxon>
        <taxon>Panagrolaimoidea</taxon>
        <taxon>Panagrolaimidae</taxon>
        <taxon>Panagrolaimus</taxon>
    </lineage>
</organism>
<sequence>MDYFKLLFLIAFLFFGIFAQQRFQRHFINGDAQNGSTEKMNGSYDDIREELAADQSTHGMQIDNDVQLVGYGNISIELKYDQLKFQFCSAGCLGKRVTVCYDAENIVSSLTHGCGPNQCRFQASVSEATPNSPSNFLWFESNPKPFVDKICETATMESPEATLSFTPLTPPLSCEPLKRDRNVVNIYVKDVPSGCILKVMNAKIWYPPTPSSTTQTSEIDTTEDSSKAETTIWIILGVLFFFIVIGIFGFGIYCCCFKKEKKAVGIFDEKPKEIVLEENKKILETQKINVASDFVKTEEAKKEKKETDKTNPPKQKIEEIVKPKNNKAETKNVPVPATKKAAASVEPTLDEPSTVCLDYVYCSCT</sequence>
<reference evidence="2" key="1">
    <citation type="submission" date="2022-11" db="UniProtKB">
        <authorList>
            <consortium name="WormBaseParasite"/>
        </authorList>
    </citation>
    <scope>IDENTIFICATION</scope>
</reference>
<protein>
    <submittedName>
        <fullName evidence="2">Uncharacterized protein</fullName>
    </submittedName>
</protein>
<evidence type="ECO:0000313" key="1">
    <source>
        <dbReference type="Proteomes" id="UP000887579"/>
    </source>
</evidence>
<name>A0AC34FNM9_9BILA</name>
<dbReference type="Proteomes" id="UP000887579">
    <property type="component" value="Unplaced"/>
</dbReference>
<accession>A0AC34FNM9</accession>